<evidence type="ECO:0000256" key="4">
    <source>
        <dbReference type="RuleBase" id="RU000572"/>
    </source>
</evidence>
<dbReference type="GO" id="GO:0005840">
    <property type="term" value="C:ribosome"/>
    <property type="evidence" value="ECO:0007669"/>
    <property type="project" value="UniProtKB-KW"/>
</dbReference>
<dbReference type="PROSITE" id="PS01104">
    <property type="entry name" value="RIBOSOMAL_L13E"/>
    <property type="match status" value="1"/>
</dbReference>
<dbReference type="RefSeq" id="WP_131159808.1">
    <property type="nucleotide sequence ID" value="NZ_BDMD01000019.1"/>
</dbReference>
<dbReference type="OrthoDB" id="17872at2157"/>
<comment type="caution">
    <text evidence="5">The sequence shown here is derived from an EMBL/GenBank/DDBJ whole genome shotgun (WGS) entry which is preliminary data.</text>
</comment>
<accession>A0A401H8L8</accession>
<evidence type="ECO:0000313" key="5">
    <source>
        <dbReference type="EMBL" id="GBF08767.1"/>
    </source>
</evidence>
<keyword evidence="1 3" id="KW-0689">Ribosomal protein</keyword>
<evidence type="ECO:0000256" key="2">
    <source>
        <dbReference type="ARBA" id="ARBA00023274"/>
    </source>
</evidence>
<dbReference type="InterPro" id="IPR018256">
    <property type="entry name" value="Ribosomal_eL13_CS"/>
</dbReference>
<dbReference type="Proteomes" id="UP000291213">
    <property type="component" value="Unassembled WGS sequence"/>
</dbReference>
<protein>
    <recommendedName>
        <fullName evidence="3">Large ribosomal subunit protein eL13</fullName>
    </recommendedName>
</protein>
<dbReference type="GO" id="GO:0003735">
    <property type="term" value="F:structural constituent of ribosome"/>
    <property type="evidence" value="ECO:0007669"/>
    <property type="project" value="InterPro"/>
</dbReference>
<evidence type="ECO:0000256" key="1">
    <source>
        <dbReference type="ARBA" id="ARBA00022980"/>
    </source>
</evidence>
<proteinExistence type="inferred from homology"/>
<dbReference type="GO" id="GO:0006412">
    <property type="term" value="P:translation"/>
    <property type="evidence" value="ECO:0007669"/>
    <property type="project" value="UniProtKB-UniRule"/>
</dbReference>
<gene>
    <name evidence="3" type="primary">rpl13e</name>
    <name evidence="5" type="ORF">apy_04920</name>
</gene>
<sequence>MARPRVSLPEGVEPPKAIVKKPRLVKLGPVDPGVRRGRGFSLGELAEAGLDAKKARKLGLHVDTRRRTVHPWNVEALKKYVERLREAGVEF</sequence>
<keyword evidence="2 3" id="KW-0687">Ribonucleoprotein</keyword>
<dbReference type="AlphaFoldDB" id="A0A401H8L8"/>
<evidence type="ECO:0000313" key="6">
    <source>
        <dbReference type="Proteomes" id="UP000291213"/>
    </source>
</evidence>
<organism evidence="5 6">
    <name type="scientific">Aeropyrum pernix</name>
    <dbReference type="NCBI Taxonomy" id="56636"/>
    <lineage>
        <taxon>Archaea</taxon>
        <taxon>Thermoproteota</taxon>
        <taxon>Thermoprotei</taxon>
        <taxon>Desulfurococcales</taxon>
        <taxon>Desulfurococcaceae</taxon>
        <taxon>Aeropyrum</taxon>
    </lineage>
</organism>
<name>A0A401H8L8_AERPX</name>
<dbReference type="Pfam" id="PF01294">
    <property type="entry name" value="Ribosomal_L13e"/>
    <property type="match status" value="1"/>
</dbReference>
<comment type="similarity">
    <text evidence="3 4">Belongs to the eukaryotic ribosomal protein eL13 family.</text>
</comment>
<reference evidence="5 6" key="1">
    <citation type="submission" date="2017-02" db="EMBL/GenBank/DDBJ databases">
        <title>isolation and characterization of a novel temperate virus Aeropyrum globular virus 1 infecting hyperthermophilic archaeon Aeropyrum.</title>
        <authorList>
            <person name="Yumiya M."/>
            <person name="Yoshida T."/>
            <person name="Sako Y."/>
        </authorList>
    </citation>
    <scope>NUCLEOTIDE SEQUENCE [LARGE SCALE GENOMIC DNA]</scope>
    <source>
        <strain evidence="5 6">YK1-12-2013</strain>
    </source>
</reference>
<evidence type="ECO:0000256" key="3">
    <source>
        <dbReference type="HAMAP-Rule" id="MF_00499"/>
    </source>
</evidence>
<dbReference type="NCBIfam" id="NF008914">
    <property type="entry name" value="PRK12277.1"/>
    <property type="match status" value="1"/>
</dbReference>
<dbReference type="HAMAP" id="MF_00499">
    <property type="entry name" value="Ribosomal_eL13"/>
    <property type="match status" value="1"/>
</dbReference>
<dbReference type="InterPro" id="IPR001380">
    <property type="entry name" value="Ribosomal_eL13"/>
</dbReference>
<dbReference type="EMBL" id="BDMD01000019">
    <property type="protein sequence ID" value="GBF08767.1"/>
    <property type="molecule type" value="Genomic_DNA"/>
</dbReference>
<dbReference type="GO" id="GO:1990904">
    <property type="term" value="C:ribonucleoprotein complex"/>
    <property type="evidence" value="ECO:0007669"/>
    <property type="project" value="UniProtKB-KW"/>
</dbReference>